<evidence type="ECO:0000256" key="1">
    <source>
        <dbReference type="ARBA" id="ARBA00006199"/>
    </source>
</evidence>
<evidence type="ECO:0000313" key="7">
    <source>
        <dbReference type="EMBL" id="ODV92491.1"/>
    </source>
</evidence>
<evidence type="ECO:0000256" key="4">
    <source>
        <dbReference type="ARBA" id="ARBA00023242"/>
    </source>
</evidence>
<evidence type="ECO:0000256" key="6">
    <source>
        <dbReference type="SAM" id="MobiDB-lite"/>
    </source>
</evidence>
<comment type="function">
    <text evidence="5">Involved in ubiquitin-mediated protein degradation. Regulatory factor in the ubiquitin/proteasome pathway that controls the turnover of proteasome substrates. Targets proteasomes to the nucleus and facilitates the degradation of nuclear proteins.</text>
</comment>
<comment type="similarity">
    <text evidence="1 5">Belongs to the cut8/STS1 family.</text>
</comment>
<feature type="region of interest" description="Disordered" evidence="6">
    <location>
        <begin position="1"/>
        <end position="64"/>
    </location>
</feature>
<comment type="subunit">
    <text evidence="5">Binds the proteasome.</text>
</comment>
<reference evidence="8" key="1">
    <citation type="submission" date="2016-02" db="EMBL/GenBank/DDBJ databases">
        <title>Comparative genomics of biotechnologically important yeasts.</title>
        <authorList>
            <consortium name="DOE Joint Genome Institute"/>
            <person name="Riley R."/>
            <person name="Haridas S."/>
            <person name="Wolfe K.H."/>
            <person name="Lopes M.R."/>
            <person name="Hittinger C.T."/>
            <person name="Goker M."/>
            <person name="Salamov A."/>
            <person name="Wisecaver J."/>
            <person name="Long T.M."/>
            <person name="Aerts A.L."/>
            <person name="Barry K."/>
            <person name="Choi C."/>
            <person name="Clum A."/>
            <person name="Coughlan A.Y."/>
            <person name="Deshpande S."/>
            <person name="Douglass A.P."/>
            <person name="Hanson S.J."/>
            <person name="Klenk H.-P."/>
            <person name="Labutti K."/>
            <person name="Lapidus A."/>
            <person name="Lindquist E."/>
            <person name="Lipzen A."/>
            <person name="Meier-Kolthoff J.P."/>
            <person name="Ohm R.A."/>
            <person name="Otillar R.P."/>
            <person name="Pangilinan J."/>
            <person name="Peng Y."/>
            <person name="Rokas A."/>
            <person name="Rosa C.A."/>
            <person name="Scheuner C."/>
            <person name="Sibirny A.A."/>
            <person name="Slot J.C."/>
            <person name="Stielow J.B."/>
            <person name="Sun H."/>
            <person name="Kurtzman C.P."/>
            <person name="Blackwell M."/>
            <person name="Jeffries T.W."/>
            <person name="Grigoriev I.V."/>
        </authorList>
    </citation>
    <scope>NUCLEOTIDE SEQUENCE [LARGE SCALE GENOMIC DNA]</scope>
    <source>
        <strain evidence="8">NRRL Y-17796</strain>
    </source>
</reference>
<gene>
    <name evidence="7" type="ORF">CANCADRAFT_30637</name>
</gene>
<dbReference type="GO" id="GO:0031144">
    <property type="term" value="P:proteasome localization"/>
    <property type="evidence" value="ECO:0007669"/>
    <property type="project" value="UniProtKB-UniRule"/>
</dbReference>
<dbReference type="GO" id="GO:0015031">
    <property type="term" value="P:protein transport"/>
    <property type="evidence" value="ECO:0007669"/>
    <property type="project" value="UniProtKB-UniRule"/>
</dbReference>
<dbReference type="InterPro" id="IPR038422">
    <property type="entry name" value="Cut8/Sts1_sf"/>
</dbReference>
<feature type="compositionally biased region" description="Low complexity" evidence="6">
    <location>
        <begin position="39"/>
        <end position="53"/>
    </location>
</feature>
<dbReference type="PANTHER" id="PTHR28032:SF1">
    <property type="entry name" value="FI02826P"/>
    <property type="match status" value="1"/>
</dbReference>
<proteinExistence type="inferred from homology"/>
<dbReference type="PANTHER" id="PTHR28032">
    <property type="entry name" value="FI02826P"/>
    <property type="match status" value="1"/>
</dbReference>
<keyword evidence="5" id="KW-0813">Transport</keyword>
<dbReference type="OrthoDB" id="10061064at2759"/>
<evidence type="ECO:0000313" key="8">
    <source>
        <dbReference type="Proteomes" id="UP000095023"/>
    </source>
</evidence>
<keyword evidence="8" id="KW-1185">Reference proteome</keyword>
<dbReference type="Proteomes" id="UP000095023">
    <property type="component" value="Unassembled WGS sequence"/>
</dbReference>
<evidence type="ECO:0000256" key="3">
    <source>
        <dbReference type="ARBA" id="ARBA00022927"/>
    </source>
</evidence>
<dbReference type="GO" id="GO:0031965">
    <property type="term" value="C:nuclear membrane"/>
    <property type="evidence" value="ECO:0007669"/>
    <property type="project" value="TreeGrafter"/>
</dbReference>
<protein>
    <recommendedName>
        <fullName evidence="2 5">Tethering factor for nuclear proteasome STS1</fullName>
    </recommendedName>
</protein>
<comment type="subcellular location">
    <subcellularLocation>
        <location evidence="5">Cytoplasm</location>
    </subcellularLocation>
    <subcellularLocation>
        <location evidence="5">Nucleus</location>
    </subcellularLocation>
</comment>
<dbReference type="Gene3D" id="1.20.58.1590">
    <property type="entry name" value="Tethering factor for nuclear proteasome Cut8/Sts1"/>
    <property type="match status" value="1"/>
</dbReference>
<dbReference type="GO" id="GO:0005737">
    <property type="term" value="C:cytoplasm"/>
    <property type="evidence" value="ECO:0007669"/>
    <property type="project" value="UniProtKB-SubCell"/>
</dbReference>
<accession>A0A1E4TL53</accession>
<evidence type="ECO:0000256" key="5">
    <source>
        <dbReference type="RuleBase" id="RU368013"/>
    </source>
</evidence>
<dbReference type="GO" id="GO:0071630">
    <property type="term" value="P:nuclear protein quality control by the ubiquitin-proteasome system"/>
    <property type="evidence" value="ECO:0007669"/>
    <property type="project" value="UniProtKB-UniRule"/>
</dbReference>
<name>A0A1E4TL53_9ASCO</name>
<dbReference type="GO" id="GO:0070628">
    <property type="term" value="F:proteasome binding"/>
    <property type="evidence" value="ECO:0007669"/>
    <property type="project" value="TreeGrafter"/>
</dbReference>
<keyword evidence="3 5" id="KW-0653">Protein transport</keyword>
<keyword evidence="4 5" id="KW-0539">Nucleus</keyword>
<organism evidence="7 8">
    <name type="scientific">Tortispora caseinolytica NRRL Y-17796</name>
    <dbReference type="NCBI Taxonomy" id="767744"/>
    <lineage>
        <taxon>Eukaryota</taxon>
        <taxon>Fungi</taxon>
        <taxon>Dikarya</taxon>
        <taxon>Ascomycota</taxon>
        <taxon>Saccharomycotina</taxon>
        <taxon>Trigonopsidomycetes</taxon>
        <taxon>Trigonopsidales</taxon>
        <taxon>Trigonopsidaceae</taxon>
        <taxon>Tortispora</taxon>
    </lineage>
</organism>
<dbReference type="InterPro" id="IPR013868">
    <property type="entry name" value="Cut8/Sts1_fam"/>
</dbReference>
<dbReference type="EMBL" id="KV453841">
    <property type="protein sequence ID" value="ODV92491.1"/>
    <property type="molecule type" value="Genomic_DNA"/>
</dbReference>
<dbReference type="Pfam" id="PF08559">
    <property type="entry name" value="Cut8"/>
    <property type="match status" value="1"/>
</dbReference>
<evidence type="ECO:0000256" key="2">
    <source>
        <dbReference type="ARBA" id="ARBA00016204"/>
    </source>
</evidence>
<dbReference type="AlphaFoldDB" id="A0A1E4TL53"/>
<sequence>MSTAFERYDVLPSADISRKRKIEDDLMSISGGEDDDEQQQQQQQQQQHQQHQQQRMKTLTPKKLKTGFVIDSNTNTPLHKIYQSPTHAITSPKRSSLAMSRYIEGLDLKSLQTLLATVCSQHDISTDDLMKLAARPSPESVGKVLAAKLEAVDQLFPYRCDRRSTYSYGRVCSALKEYYQALSDYVLFFASFSNMTATSYDSILHFLDIATESLHQVPEFDSAEYNEDKLHAYNDLCDAWILTIHEATKRVSGSVALAHDRWQERLEKHNNTSGGRFNRALQTLEAALEWVPPIPDNHFAQFSSRKWI</sequence>
<keyword evidence="5" id="KW-0963">Cytoplasm</keyword>